<feature type="signal peptide" evidence="1">
    <location>
        <begin position="1"/>
        <end position="17"/>
    </location>
</feature>
<organism evidence="4 5">
    <name type="scientific">[Collinsella] massiliensis</name>
    <dbReference type="NCBI Taxonomy" id="1232426"/>
    <lineage>
        <taxon>Bacteria</taxon>
        <taxon>Bacillati</taxon>
        <taxon>Actinomycetota</taxon>
        <taxon>Coriobacteriia</taxon>
        <taxon>Coriobacteriales</taxon>
        <taxon>Coriobacteriaceae</taxon>
        <taxon>Enorma</taxon>
    </lineage>
</organism>
<evidence type="ECO:0000256" key="1">
    <source>
        <dbReference type="SAM" id="SignalP"/>
    </source>
</evidence>
<dbReference type="PANTHER" id="PTHR23135:SF7">
    <property type="entry name" value="LIPID II ISOGLUTAMINYL SYNTHASE (GLUTAMINE-HYDROLYZING) SUBUNIT MURT"/>
    <property type="match status" value="1"/>
</dbReference>
<proteinExistence type="predicted"/>
<feature type="chain" id="PRO_5012441106" evidence="1">
    <location>
        <begin position="18"/>
        <end position="466"/>
    </location>
</feature>
<dbReference type="EMBL" id="NFIE01000011">
    <property type="protein sequence ID" value="OUN88583.1"/>
    <property type="molecule type" value="Genomic_DNA"/>
</dbReference>
<evidence type="ECO:0000313" key="4">
    <source>
        <dbReference type="EMBL" id="OUN88583.1"/>
    </source>
</evidence>
<dbReference type="GO" id="GO:0016881">
    <property type="term" value="F:acid-amino acid ligase activity"/>
    <property type="evidence" value="ECO:0007669"/>
    <property type="project" value="InterPro"/>
</dbReference>
<dbReference type="InterPro" id="IPR013221">
    <property type="entry name" value="Mur_ligase_cen"/>
</dbReference>
<evidence type="ECO:0000313" key="5">
    <source>
        <dbReference type="Proteomes" id="UP000195781"/>
    </source>
</evidence>
<dbReference type="AlphaFoldDB" id="A0A1Y3XSV7"/>
<dbReference type="GO" id="GO:0005524">
    <property type="term" value="F:ATP binding"/>
    <property type="evidence" value="ECO:0007669"/>
    <property type="project" value="InterPro"/>
</dbReference>
<dbReference type="OrthoDB" id="9803907at2"/>
<sequence length="466" mass="51138">MSRMRFYPALWASKAAALALKVAGRTGGQLPGVVAHAIDPMFLDDIEKPERVVFLSGTNGKTTTTNVLSDILLDNGIQHVSNRSGANIVNGVETTLLKNATLTGKQRVPFAVMELDEVSYRTVMPYVTPDISVVTNLYGDTFTRSADPAYVFDIMTKYTPASSKLVLNADDLISCRIAPQANDRVYFSIAHLPEDTPGPQGIVCDLTACPECGGKLEYDWCHLRHLGHARCTRCGFTNPEADYVVTAIDHEAKTFTVQERRAEGAPEYRYPFSLYSVANIYNLLTVVVTARELGLSPEQIAASLGRVSLPSERFVERTAGGKRIVTIAAKGENATANSVAFDTIRKEPGTKAVFIVISDAHMAEVPEDTEYTGWYWQADFEYLNDPDIKQIVLYGCTADDIKLRLLMAGIDPGIIEIVDDASKIADAIDIEHVDGAYIAHCVTDVEIAHETADKLIDRIQEVRDAR</sequence>
<feature type="domain" description="Lipid II isoglutaminyl synthase (glutamine-hydrolyzing) subunit MurT C-terminal" evidence="3">
    <location>
        <begin position="334"/>
        <end position="439"/>
    </location>
</feature>
<keyword evidence="1" id="KW-0732">Signal</keyword>
<protein>
    <submittedName>
        <fullName evidence="4">Mur ligase</fullName>
    </submittedName>
</protein>
<dbReference type="SUPFAM" id="SSF53623">
    <property type="entry name" value="MurD-like peptide ligases, catalytic domain"/>
    <property type="match status" value="1"/>
</dbReference>
<keyword evidence="5" id="KW-1185">Reference proteome</keyword>
<dbReference type="InterPro" id="IPR013564">
    <property type="entry name" value="MurT_C"/>
</dbReference>
<dbReference type="InterPro" id="IPR036565">
    <property type="entry name" value="Mur-like_cat_sf"/>
</dbReference>
<comment type="caution">
    <text evidence="4">The sequence shown here is derived from an EMBL/GenBank/DDBJ whole genome shotgun (WGS) entry which is preliminary data.</text>
</comment>
<gene>
    <name evidence="4" type="ORF">B5G02_05870</name>
</gene>
<reference evidence="5" key="1">
    <citation type="submission" date="2017-04" db="EMBL/GenBank/DDBJ databases">
        <title>Function of individual gut microbiota members based on whole genome sequencing of pure cultures obtained from chicken caecum.</title>
        <authorList>
            <person name="Medvecky M."/>
            <person name="Cejkova D."/>
            <person name="Polansky O."/>
            <person name="Karasova D."/>
            <person name="Kubasova T."/>
            <person name="Cizek A."/>
            <person name="Rychlik I."/>
        </authorList>
    </citation>
    <scope>NUCLEOTIDE SEQUENCE [LARGE SCALE GENOMIC DNA]</scope>
    <source>
        <strain evidence="5">An5</strain>
    </source>
</reference>
<name>A0A1Y3XSV7_9ACTN</name>
<dbReference type="Gene3D" id="3.40.1190.10">
    <property type="entry name" value="Mur-like, catalytic domain"/>
    <property type="match status" value="1"/>
</dbReference>
<evidence type="ECO:0000259" key="2">
    <source>
        <dbReference type="Pfam" id="PF08245"/>
    </source>
</evidence>
<accession>A0A1Y3XSV7</accession>
<keyword evidence="4" id="KW-0436">Ligase</keyword>
<evidence type="ECO:0000259" key="3">
    <source>
        <dbReference type="Pfam" id="PF08353"/>
    </source>
</evidence>
<dbReference type="Pfam" id="PF08245">
    <property type="entry name" value="Mur_ligase_M"/>
    <property type="match status" value="1"/>
</dbReference>
<dbReference type="Pfam" id="PF08353">
    <property type="entry name" value="MurT_C"/>
    <property type="match status" value="1"/>
</dbReference>
<dbReference type="RefSeq" id="WP_094335551.1">
    <property type="nucleotide sequence ID" value="NZ_NFIE01000011.1"/>
</dbReference>
<dbReference type="PANTHER" id="PTHR23135">
    <property type="entry name" value="MUR LIGASE FAMILY MEMBER"/>
    <property type="match status" value="1"/>
</dbReference>
<dbReference type="Proteomes" id="UP000195781">
    <property type="component" value="Unassembled WGS sequence"/>
</dbReference>
<feature type="domain" description="Mur ligase central" evidence="2">
    <location>
        <begin position="56"/>
        <end position="176"/>
    </location>
</feature>